<dbReference type="Pfam" id="PF23230">
    <property type="entry name" value="zf-C2H2_13"/>
    <property type="match status" value="1"/>
</dbReference>
<name>T1GL86_MEGSC</name>
<keyword evidence="3" id="KW-1185">Reference proteome</keyword>
<dbReference type="EMBL" id="CAQQ02161259">
    <property type="status" value="NOT_ANNOTATED_CDS"/>
    <property type="molecule type" value="Genomic_DNA"/>
</dbReference>
<dbReference type="InterPro" id="IPR012337">
    <property type="entry name" value="RNaseH-like_sf"/>
</dbReference>
<dbReference type="InterPro" id="IPR036397">
    <property type="entry name" value="RNaseH_sf"/>
</dbReference>
<dbReference type="EMBL" id="CAQQ02161257">
    <property type="status" value="NOT_ANNOTATED_CDS"/>
    <property type="molecule type" value="Genomic_DNA"/>
</dbReference>
<dbReference type="Proteomes" id="UP000015102">
    <property type="component" value="Unassembled WGS sequence"/>
</dbReference>
<evidence type="ECO:0000313" key="3">
    <source>
        <dbReference type="Proteomes" id="UP000015102"/>
    </source>
</evidence>
<feature type="domain" description="ZNF598/HEL2 C2H2 zinc finger" evidence="1">
    <location>
        <begin position="4"/>
        <end position="39"/>
    </location>
</feature>
<reference evidence="3" key="1">
    <citation type="submission" date="2013-02" db="EMBL/GenBank/DDBJ databases">
        <authorList>
            <person name="Hughes D."/>
        </authorList>
    </citation>
    <scope>NUCLEOTIDE SEQUENCE</scope>
    <source>
        <strain>Durham</strain>
        <strain evidence="3">NC isolate 2 -- Noor lab</strain>
    </source>
</reference>
<dbReference type="PANTHER" id="PTHR22938">
    <property type="entry name" value="ZINC FINGER PROTEIN 598"/>
    <property type="match status" value="1"/>
</dbReference>
<evidence type="ECO:0000313" key="2">
    <source>
        <dbReference type="EnsemblMetazoa" id="MESCA004281-PA"/>
    </source>
</evidence>
<dbReference type="EMBL" id="CAQQ02161258">
    <property type="status" value="NOT_ANNOTATED_CDS"/>
    <property type="molecule type" value="Genomic_DNA"/>
</dbReference>
<dbReference type="STRING" id="36166.T1GL86"/>
<dbReference type="GO" id="GO:0061630">
    <property type="term" value="F:ubiquitin protein ligase activity"/>
    <property type="evidence" value="ECO:0007669"/>
    <property type="project" value="InterPro"/>
</dbReference>
<dbReference type="SUPFAM" id="SSF53098">
    <property type="entry name" value="Ribonuclease H-like"/>
    <property type="match status" value="1"/>
</dbReference>
<dbReference type="GO" id="GO:0072344">
    <property type="term" value="P:rescue of stalled ribosome"/>
    <property type="evidence" value="ECO:0007669"/>
    <property type="project" value="InterPro"/>
</dbReference>
<sequence length="214" mass="24078">MVGDYNALYKHFKESHFVCDQCTEKFTGIFRSDIDLKAHIAHTHAKNLGKLQEKQARTLQLEITLGPRNSRQMETGVAHVRSRADETGPSTATFLVLPPFVSVFFTVAHSVPVDVDSKKRHRSIIDYLTQNQRLGKNDYLIKEIAVDTLMQKGNIGRSISLYVDSQSAIKALESEIVESKVVFECKESISNLNANNSVRVCWIPGHSEFLGNEE</sequence>
<dbReference type="InterPro" id="IPR056437">
    <property type="entry name" value="Znf-C2H2_ZNF598/HEL2"/>
</dbReference>
<dbReference type="PANTHER" id="PTHR22938:SF0">
    <property type="entry name" value="E3 UBIQUITIN-PROTEIN LIGASE ZNF598"/>
    <property type="match status" value="1"/>
</dbReference>
<dbReference type="GO" id="GO:0003676">
    <property type="term" value="F:nucleic acid binding"/>
    <property type="evidence" value="ECO:0007669"/>
    <property type="project" value="InterPro"/>
</dbReference>
<dbReference type="GO" id="GO:0043022">
    <property type="term" value="F:ribosome binding"/>
    <property type="evidence" value="ECO:0007669"/>
    <property type="project" value="TreeGrafter"/>
</dbReference>
<dbReference type="GO" id="GO:0016567">
    <property type="term" value="P:protein ubiquitination"/>
    <property type="evidence" value="ECO:0007669"/>
    <property type="project" value="TreeGrafter"/>
</dbReference>
<organism evidence="2 3">
    <name type="scientific">Megaselia scalaris</name>
    <name type="common">Humpbacked fly</name>
    <name type="synonym">Phora scalaris</name>
    <dbReference type="NCBI Taxonomy" id="36166"/>
    <lineage>
        <taxon>Eukaryota</taxon>
        <taxon>Metazoa</taxon>
        <taxon>Ecdysozoa</taxon>
        <taxon>Arthropoda</taxon>
        <taxon>Hexapoda</taxon>
        <taxon>Insecta</taxon>
        <taxon>Pterygota</taxon>
        <taxon>Neoptera</taxon>
        <taxon>Endopterygota</taxon>
        <taxon>Diptera</taxon>
        <taxon>Brachycera</taxon>
        <taxon>Muscomorpha</taxon>
        <taxon>Platypezoidea</taxon>
        <taxon>Phoridae</taxon>
        <taxon>Megaseliini</taxon>
        <taxon>Megaselia</taxon>
    </lineage>
</organism>
<dbReference type="EMBL" id="CAQQ02161260">
    <property type="status" value="NOT_ANNOTATED_CDS"/>
    <property type="molecule type" value="Genomic_DNA"/>
</dbReference>
<dbReference type="EnsemblMetazoa" id="MESCA004281-RA">
    <property type="protein sequence ID" value="MESCA004281-PA"/>
    <property type="gene ID" value="MESCA004281"/>
</dbReference>
<dbReference type="Gene3D" id="3.30.420.10">
    <property type="entry name" value="Ribonuclease H-like superfamily/Ribonuclease H"/>
    <property type="match status" value="1"/>
</dbReference>
<reference evidence="2" key="2">
    <citation type="submission" date="2015-06" db="UniProtKB">
        <authorList>
            <consortium name="EnsemblMetazoa"/>
        </authorList>
    </citation>
    <scope>IDENTIFICATION</scope>
</reference>
<dbReference type="AlphaFoldDB" id="T1GL86"/>
<protein>
    <recommendedName>
        <fullName evidence="1">ZNF598/HEL2 C2H2 zinc finger domain-containing protein</fullName>
    </recommendedName>
</protein>
<evidence type="ECO:0000259" key="1">
    <source>
        <dbReference type="Pfam" id="PF23230"/>
    </source>
</evidence>
<accession>T1GL86</accession>
<proteinExistence type="predicted"/>
<dbReference type="HOGENOM" id="CLU_1290298_0_0_1"/>
<dbReference type="InterPro" id="IPR044288">
    <property type="entry name" value="ZNF598/HEL2"/>
</dbReference>